<accession>A0AAV9V1D7</accession>
<evidence type="ECO:0000256" key="1">
    <source>
        <dbReference type="SAM" id="MobiDB-lite"/>
    </source>
</evidence>
<protein>
    <submittedName>
        <fullName evidence="2">Uncharacterized protein</fullName>
    </submittedName>
</protein>
<dbReference type="AlphaFoldDB" id="A0AAV9V1D7"/>
<keyword evidence="3" id="KW-1185">Reference proteome</keyword>
<organism evidence="2 3">
    <name type="scientific">Orbilia brochopaga</name>
    <dbReference type="NCBI Taxonomy" id="3140254"/>
    <lineage>
        <taxon>Eukaryota</taxon>
        <taxon>Fungi</taxon>
        <taxon>Dikarya</taxon>
        <taxon>Ascomycota</taxon>
        <taxon>Pezizomycotina</taxon>
        <taxon>Orbiliomycetes</taxon>
        <taxon>Orbiliales</taxon>
        <taxon>Orbiliaceae</taxon>
        <taxon>Orbilia</taxon>
    </lineage>
</organism>
<evidence type="ECO:0000313" key="2">
    <source>
        <dbReference type="EMBL" id="KAK6353646.1"/>
    </source>
</evidence>
<dbReference type="Proteomes" id="UP001375240">
    <property type="component" value="Unassembled WGS sequence"/>
</dbReference>
<sequence length="163" mass="19973">MQSIQHLEETLDERRRTGTHLRDHRSNERLDVEEVWNTNLQEGRYPYNYDIVEHSNDVEYTKQWYNIYDVFRRQNVVPSRVVLQLLAQKAQDRMDDLGDELDALYREEFHPVVKPSVRLQRAIDAKRWKFKYYEQTLRDAQSFLKIHDEHDLYLHDYDFLDLD</sequence>
<evidence type="ECO:0000313" key="3">
    <source>
        <dbReference type="Proteomes" id="UP001375240"/>
    </source>
</evidence>
<dbReference type="EMBL" id="JAVHNQ010000003">
    <property type="protein sequence ID" value="KAK6353646.1"/>
    <property type="molecule type" value="Genomic_DNA"/>
</dbReference>
<proteinExistence type="predicted"/>
<gene>
    <name evidence="2" type="ORF">TWF696_005608</name>
</gene>
<reference evidence="2 3" key="1">
    <citation type="submission" date="2019-10" db="EMBL/GenBank/DDBJ databases">
        <authorList>
            <person name="Palmer J.M."/>
        </authorList>
    </citation>
    <scope>NUCLEOTIDE SEQUENCE [LARGE SCALE GENOMIC DNA]</scope>
    <source>
        <strain evidence="2 3">TWF696</strain>
    </source>
</reference>
<name>A0AAV9V1D7_9PEZI</name>
<feature type="region of interest" description="Disordered" evidence="1">
    <location>
        <begin position="1"/>
        <end position="26"/>
    </location>
</feature>
<comment type="caution">
    <text evidence="2">The sequence shown here is derived from an EMBL/GenBank/DDBJ whole genome shotgun (WGS) entry which is preliminary data.</text>
</comment>